<dbReference type="InterPro" id="IPR001810">
    <property type="entry name" value="F-box_dom"/>
</dbReference>
<dbReference type="Gene3D" id="3.80.10.10">
    <property type="entry name" value="Ribonuclease Inhibitor"/>
    <property type="match status" value="1"/>
</dbReference>
<dbReference type="SMART" id="SM00367">
    <property type="entry name" value="LRR_CC"/>
    <property type="match status" value="4"/>
</dbReference>
<gene>
    <name evidence="2" type="ORF">QYE76_034865</name>
</gene>
<feature type="domain" description="F-box" evidence="1">
    <location>
        <begin position="6"/>
        <end position="55"/>
    </location>
</feature>
<dbReference type="InterPro" id="IPR001611">
    <property type="entry name" value="Leu-rich_rpt"/>
</dbReference>
<evidence type="ECO:0000313" key="3">
    <source>
        <dbReference type="Proteomes" id="UP001231189"/>
    </source>
</evidence>
<dbReference type="InterPro" id="IPR032675">
    <property type="entry name" value="LRR_dom_sf"/>
</dbReference>
<dbReference type="PANTHER" id="PTHR38926">
    <property type="entry name" value="F-BOX DOMAIN CONTAINING PROTEIN, EXPRESSED"/>
    <property type="match status" value="1"/>
</dbReference>
<dbReference type="Pfam" id="PF12937">
    <property type="entry name" value="F-box-like"/>
    <property type="match status" value="1"/>
</dbReference>
<dbReference type="InterPro" id="IPR006553">
    <property type="entry name" value="Leu-rich_rpt_Cys-con_subtyp"/>
</dbReference>
<evidence type="ECO:0000259" key="1">
    <source>
        <dbReference type="PROSITE" id="PS50181"/>
    </source>
</evidence>
<dbReference type="EMBL" id="JAUUTY010000007">
    <property type="protein sequence ID" value="KAK1611192.1"/>
    <property type="molecule type" value="Genomic_DNA"/>
</dbReference>
<dbReference type="PANTHER" id="PTHR38926:SF49">
    <property type="entry name" value="F-BOX DOMAIN-CONTAINING PROTEIN"/>
    <property type="match status" value="1"/>
</dbReference>
<organism evidence="2 3">
    <name type="scientific">Lolium multiflorum</name>
    <name type="common">Italian ryegrass</name>
    <name type="synonym">Lolium perenne subsp. multiflorum</name>
    <dbReference type="NCBI Taxonomy" id="4521"/>
    <lineage>
        <taxon>Eukaryota</taxon>
        <taxon>Viridiplantae</taxon>
        <taxon>Streptophyta</taxon>
        <taxon>Embryophyta</taxon>
        <taxon>Tracheophyta</taxon>
        <taxon>Spermatophyta</taxon>
        <taxon>Magnoliopsida</taxon>
        <taxon>Liliopsida</taxon>
        <taxon>Poales</taxon>
        <taxon>Poaceae</taxon>
        <taxon>BOP clade</taxon>
        <taxon>Pooideae</taxon>
        <taxon>Poodae</taxon>
        <taxon>Poeae</taxon>
        <taxon>Poeae Chloroplast Group 2 (Poeae type)</taxon>
        <taxon>Loliodinae</taxon>
        <taxon>Loliinae</taxon>
        <taxon>Lolium</taxon>
    </lineage>
</organism>
<dbReference type="Proteomes" id="UP001231189">
    <property type="component" value="Unassembled WGS sequence"/>
</dbReference>
<dbReference type="SUPFAM" id="SSF81383">
    <property type="entry name" value="F-box domain"/>
    <property type="match status" value="1"/>
</dbReference>
<name>A0AAD8VKM2_LOLMU</name>
<evidence type="ECO:0000313" key="2">
    <source>
        <dbReference type="EMBL" id="KAK1611192.1"/>
    </source>
</evidence>
<dbReference type="Pfam" id="PF13516">
    <property type="entry name" value="LRR_6"/>
    <property type="match status" value="1"/>
</dbReference>
<dbReference type="SUPFAM" id="SSF52047">
    <property type="entry name" value="RNI-like"/>
    <property type="match status" value="1"/>
</dbReference>
<dbReference type="Gene3D" id="1.20.1280.50">
    <property type="match status" value="1"/>
</dbReference>
<protein>
    <recommendedName>
        <fullName evidence="1">F-box domain-containing protein</fullName>
    </recommendedName>
</protein>
<comment type="caution">
    <text evidence="2">The sequence shown here is derived from an EMBL/GenBank/DDBJ whole genome shotgun (WGS) entry which is preliminary data.</text>
</comment>
<dbReference type="PROSITE" id="PS50181">
    <property type="entry name" value="FBOX"/>
    <property type="match status" value="1"/>
</dbReference>
<accession>A0AAD8VKM2</accession>
<sequence length="315" mass="36093">MDAIQERDWAELPVDAILYILRKLDLVELVQGGVAEVCSSWRRAARDEAVLWRHIDIRGRFPGDLDHLARGAVRISTGQCENFCGQYMDDDFLLFLADRAPLLRCLRLKFCHGITSEGFAAAITNFPLLEELELDLCRGIDDTGGVFEHVARSCPRMKHITYLKHPGFNFRITDLDNDREALAIASMPELRTLQLFRDNLTNTGLTSIIDNCPHLEFLDLRSCRNISMDDALQAKCSRIKKSTLLPDFKDQRDHFDTDSEISSCSLSYSDIVVDTSYEYIVGDDSVPNEFLGEDDEINLEHYDRILDKTMRRYKM</sequence>
<dbReference type="InterPro" id="IPR036047">
    <property type="entry name" value="F-box-like_dom_sf"/>
</dbReference>
<dbReference type="AlphaFoldDB" id="A0AAD8VKM2"/>
<keyword evidence="3" id="KW-1185">Reference proteome</keyword>
<proteinExistence type="predicted"/>
<reference evidence="2" key="1">
    <citation type="submission" date="2023-07" db="EMBL/GenBank/DDBJ databases">
        <title>A chromosome-level genome assembly of Lolium multiflorum.</title>
        <authorList>
            <person name="Chen Y."/>
            <person name="Copetti D."/>
            <person name="Kolliker R."/>
            <person name="Studer B."/>
        </authorList>
    </citation>
    <scope>NUCLEOTIDE SEQUENCE</scope>
    <source>
        <strain evidence="2">02402/16</strain>
        <tissue evidence="2">Leaf</tissue>
    </source>
</reference>